<dbReference type="EMBL" id="MG288683">
    <property type="protein sequence ID" value="AVX35460.1"/>
    <property type="molecule type" value="Genomic_DNA"/>
</dbReference>
<reference evidence="1" key="1">
    <citation type="journal article" date="2018" name="Front. Microbiol.">
        <title>Dissemination of KPC-2-Encoding IncX6 Plasmids Among Multiple Enterobacteriaceae Species in a Single Chinese Hospital.</title>
        <authorList>
            <person name="Li B."/>
            <person name="Feng J."/>
            <person name="Zhan Z."/>
            <person name="Yin Z."/>
            <person name="Jiang Q."/>
            <person name="Wei P."/>
            <person name="Chen X."/>
            <person name="Gao B."/>
            <person name="Hou J."/>
            <person name="Mao P."/>
            <person name="Wu W."/>
            <person name="Chen W."/>
            <person name="Tong Y."/>
            <person name="Wang J."/>
            <person name="Li B."/>
            <person name="Zhou D."/>
        </authorList>
    </citation>
    <scope>NUCLEOTIDE SEQUENCE</scope>
    <source>
        <strain evidence="1">E20</strain>
        <plasmid evidence="1">pE20-NR</plasmid>
    </source>
</reference>
<evidence type="ECO:0000313" key="1">
    <source>
        <dbReference type="EMBL" id="AVX35460.1"/>
    </source>
</evidence>
<proteinExistence type="predicted"/>
<sequence length="67" mass="7266">MINSDLTDFVTGHYFRMCSFVQVEKHDLHGASAINTAEAGTGAPDVVYPQKRGDKDVGNGQNHCSVQ</sequence>
<protein>
    <submittedName>
        <fullName evidence="1">Uncharacterized protein</fullName>
    </submittedName>
</protein>
<organism evidence="1">
    <name type="scientific">Klebsiella aerogenes</name>
    <name type="common">Enterobacter aerogenes</name>
    <dbReference type="NCBI Taxonomy" id="548"/>
    <lineage>
        <taxon>Bacteria</taxon>
        <taxon>Pseudomonadati</taxon>
        <taxon>Pseudomonadota</taxon>
        <taxon>Gammaproteobacteria</taxon>
        <taxon>Enterobacterales</taxon>
        <taxon>Enterobacteriaceae</taxon>
        <taxon>Klebsiella/Raoultella group</taxon>
        <taxon>Klebsiella</taxon>
    </lineage>
</organism>
<keyword evidence="1" id="KW-0614">Plasmid</keyword>
<name>A0A2R4NHF9_KLEAE</name>
<geneLocation type="plasmid" evidence="1">
    <name>pE20-NR</name>
</geneLocation>
<dbReference type="AlphaFoldDB" id="A0A2R4NHF9"/>
<accession>A0A2R4NHF9</accession>